<dbReference type="Pfam" id="PF00127">
    <property type="entry name" value="Copper-bind"/>
    <property type="match status" value="1"/>
</dbReference>
<dbReference type="PANTHER" id="PTHR33546">
    <property type="entry name" value="LARGE, MULTIFUNCTIONAL SECRETED PROTEIN-RELATED"/>
    <property type="match status" value="1"/>
</dbReference>
<feature type="domain" description="Blue (type 1) copper" evidence="5">
    <location>
        <begin position="89"/>
        <end position="140"/>
    </location>
</feature>
<keyword evidence="4" id="KW-0732">Signal</keyword>
<feature type="chain" id="PRO_5045896823" evidence="4">
    <location>
        <begin position="26"/>
        <end position="962"/>
    </location>
</feature>
<keyword evidence="8" id="KW-1185">Reference proteome</keyword>
<dbReference type="SUPFAM" id="SSF50952">
    <property type="entry name" value="Soluble quinoprotein glucose dehydrogenase"/>
    <property type="match status" value="1"/>
</dbReference>
<evidence type="ECO:0000256" key="2">
    <source>
        <dbReference type="ARBA" id="ARBA00023008"/>
    </source>
</evidence>
<dbReference type="InterPro" id="IPR000923">
    <property type="entry name" value="BlueCu_1"/>
</dbReference>
<accession>A0ABY4XSC3</accession>
<feature type="signal peptide" evidence="4">
    <location>
        <begin position="1"/>
        <end position="25"/>
    </location>
</feature>
<dbReference type="CDD" id="cd00920">
    <property type="entry name" value="Cupredoxin"/>
    <property type="match status" value="1"/>
</dbReference>
<dbReference type="Gene3D" id="1.25.10.10">
    <property type="entry name" value="Leucine-rich Repeat Variant"/>
    <property type="match status" value="1"/>
</dbReference>
<proteinExistence type="predicted"/>
<dbReference type="Gene3D" id="2.120.10.30">
    <property type="entry name" value="TolB, C-terminal domain"/>
    <property type="match status" value="1"/>
</dbReference>
<gene>
    <name evidence="7" type="ORF">NFI80_11545</name>
</gene>
<keyword evidence="2" id="KW-0186">Copper</keyword>
<dbReference type="InterPro" id="IPR013428">
    <property type="entry name" value="Membrane-bound_put_N"/>
</dbReference>
<protein>
    <submittedName>
        <fullName evidence="7">Plastocyanin/azurin family copper-binding protein</fullName>
    </submittedName>
</protein>
<dbReference type="InterPro" id="IPR008972">
    <property type="entry name" value="Cupredoxin"/>
</dbReference>
<reference evidence="7" key="1">
    <citation type="submission" date="2022-06" db="EMBL/GenBank/DDBJ databases">
        <title>Novel species in genus Dyadobacter.</title>
        <authorList>
            <person name="Ma C."/>
        </authorList>
    </citation>
    <scope>NUCLEOTIDE SEQUENCE</scope>
    <source>
        <strain evidence="7">CY22</strain>
    </source>
</reference>
<evidence type="ECO:0000256" key="1">
    <source>
        <dbReference type="ARBA" id="ARBA00022723"/>
    </source>
</evidence>
<evidence type="ECO:0000259" key="5">
    <source>
        <dbReference type="Pfam" id="PF00127"/>
    </source>
</evidence>
<evidence type="ECO:0000256" key="3">
    <source>
        <dbReference type="SAM" id="MobiDB-lite"/>
    </source>
</evidence>
<evidence type="ECO:0000259" key="6">
    <source>
        <dbReference type="Pfam" id="PF23500"/>
    </source>
</evidence>
<dbReference type="EMBL" id="CP098805">
    <property type="protein sequence ID" value="USJ33361.1"/>
    <property type="molecule type" value="Genomic_DNA"/>
</dbReference>
<dbReference type="InterPro" id="IPR011042">
    <property type="entry name" value="6-blade_b-propeller_TolB-like"/>
</dbReference>
<dbReference type="NCBIfam" id="TIGR02604">
    <property type="entry name" value="Piru_Ver_Nterm"/>
    <property type="match status" value="1"/>
</dbReference>
<dbReference type="Pfam" id="PF23500">
    <property type="entry name" value="DUF7133"/>
    <property type="match status" value="1"/>
</dbReference>
<feature type="region of interest" description="Disordered" evidence="3">
    <location>
        <begin position="943"/>
        <end position="962"/>
    </location>
</feature>
<dbReference type="Gene3D" id="2.60.40.420">
    <property type="entry name" value="Cupredoxins - blue copper proteins"/>
    <property type="match status" value="1"/>
</dbReference>
<dbReference type="InterPro" id="IPR011041">
    <property type="entry name" value="Quinoprot_gluc/sorb_DH_b-prop"/>
</dbReference>
<evidence type="ECO:0000313" key="8">
    <source>
        <dbReference type="Proteomes" id="UP001055420"/>
    </source>
</evidence>
<sequence length="962" mass="107101">MSTLPKSLLLSFIVGLMALQTPLVAQKQKASPAKATETKADTGKFDREYALEATMLGYFAPDGARNPTLKANKGDKVRIKITNGELMTHDISLEKLGLKSKVILEKGSSTSINFVAKESDTYFCSVPGHRAAGMVGSFEVVEGNVNEMTVAGQLAMKDGKPLNLNFETGTLKDWTAKGDAFTNPLLSEDPSPVHEKDMKIGFDGKYFLSSGGNKNYKATGALTSAPFKVTQPFAAFKVSGGALADTRVELVLAGTDSIIYHITGQGRATLQPAVVDLQKYLDKDIFIRIIDNETGISQIPYIADDKWAHINFDEFLFYPSRPEFPNELKQKDIIILPPLDPVLNAGLSGEKAAAAMTPPKGFKVTLAASEPEVVKPIAFTIDAKGRLWVVEGHTYPVRAPEGQGRDRILILEDTNGDGTLDSKKVFAENLNLISGIEVGMGGVWLGSAPNMLFIPIDPKTDKPAGPEQILLDGWGLDDTHEVLNSFRWGPDGWLYGTHGVFTNSVVGKPGTPVADRAKINGGVWRYHPTLQKFEVFAEGSSNPWGIDFNDYGHPFITVCVIPHMYHVIQGARYQRQAGKHFNPYTYDDIKTIGDHVHWLGERGPHAGNFRSAAAGGGHAHAGAMIYLGNSWPKEYRNEIFMNNINGARMNIDHFEKKGSGYVAQHRPDFLAMNDSWSQWLNFKYDASGSVWAIDWYDKNQCHSPNPDVHDKTMGRIFKITHENDKWVKVDLTKASDMELVNYQLNDNDYYVRQARTLLQERGPNKKVHKALKEMLAKNPDVTRKLRALWTLHVTKGLEDKDLVELLGNENEYIRSWSVQLLTEDKQVSPEALKKFTEMAQNDQSAMVRLYLASGMLRLDPAQRWDVVNALMQKEEDKDDHNLPLMVWYAAEPLAALDMKRALQMAEKAKLPKILPYTIQRVAAIGTEDSKKVLKELNDKLGKMHSHENHESQMLIGKVLDEK</sequence>
<name>A0ABY4XSC3_9BACT</name>
<feature type="domain" description="DUF7133" evidence="6">
    <location>
        <begin position="350"/>
        <end position="722"/>
    </location>
</feature>
<dbReference type="SUPFAM" id="SSF48371">
    <property type="entry name" value="ARM repeat"/>
    <property type="match status" value="1"/>
</dbReference>
<dbReference type="InterPro" id="IPR016024">
    <property type="entry name" value="ARM-type_fold"/>
</dbReference>
<dbReference type="RefSeq" id="WP_235162965.1">
    <property type="nucleotide sequence ID" value="NZ_CP098805.1"/>
</dbReference>
<keyword evidence="1" id="KW-0479">Metal-binding</keyword>
<organism evidence="7 8">
    <name type="scientific">Dyadobacter chenhuakuii</name>
    <dbReference type="NCBI Taxonomy" id="2909339"/>
    <lineage>
        <taxon>Bacteria</taxon>
        <taxon>Pseudomonadati</taxon>
        <taxon>Bacteroidota</taxon>
        <taxon>Cytophagia</taxon>
        <taxon>Cytophagales</taxon>
        <taxon>Spirosomataceae</taxon>
        <taxon>Dyadobacter</taxon>
    </lineage>
</organism>
<evidence type="ECO:0000256" key="4">
    <source>
        <dbReference type="SAM" id="SignalP"/>
    </source>
</evidence>
<dbReference type="InterPro" id="IPR055557">
    <property type="entry name" value="DUF7133"/>
</dbReference>
<dbReference type="PANTHER" id="PTHR33546:SF1">
    <property type="entry name" value="LARGE, MULTIFUNCTIONAL SECRETED PROTEIN"/>
    <property type="match status" value="1"/>
</dbReference>
<dbReference type="SUPFAM" id="SSF49503">
    <property type="entry name" value="Cupredoxins"/>
    <property type="match status" value="1"/>
</dbReference>
<dbReference type="Proteomes" id="UP001055420">
    <property type="component" value="Chromosome"/>
</dbReference>
<evidence type="ECO:0000313" key="7">
    <source>
        <dbReference type="EMBL" id="USJ33361.1"/>
    </source>
</evidence>
<dbReference type="InterPro" id="IPR011989">
    <property type="entry name" value="ARM-like"/>
</dbReference>